<keyword evidence="3" id="KW-1185">Reference proteome</keyword>
<reference evidence="2" key="1">
    <citation type="submission" date="2021-12" db="EMBL/GenBank/DDBJ databases">
        <authorList>
            <person name="King R."/>
        </authorList>
    </citation>
    <scope>NUCLEOTIDE SEQUENCE</scope>
</reference>
<evidence type="ECO:0000313" key="3">
    <source>
        <dbReference type="Proteomes" id="UP001153714"/>
    </source>
</evidence>
<dbReference type="OrthoDB" id="6375801at2759"/>
<dbReference type="Proteomes" id="UP001153714">
    <property type="component" value="Chromosome 1"/>
</dbReference>
<sequence length="123" mass="14353">MALRKNNLKTNYYSSKRLRKNRVAERLRYQKIKNNPVKYEQQKIKEKMWSCNARDINNNSTTLQNSENEVLPPSSSLPPPPKTKYNDKRMQIARNKSICARKARNLSISTQAATISKLKTKIE</sequence>
<protein>
    <submittedName>
        <fullName evidence="2">Uncharacterized protein</fullName>
    </submittedName>
</protein>
<feature type="compositionally biased region" description="Polar residues" evidence="1">
    <location>
        <begin position="56"/>
        <end position="68"/>
    </location>
</feature>
<gene>
    <name evidence="2" type="ORF">DIATSA_LOCUS490</name>
</gene>
<name>A0A9N9QTF5_9NEOP</name>
<accession>A0A9N9QTF5</accession>
<reference evidence="2" key="2">
    <citation type="submission" date="2022-10" db="EMBL/GenBank/DDBJ databases">
        <authorList>
            <consortium name="ENA_rothamsted_submissions"/>
            <consortium name="culmorum"/>
            <person name="King R."/>
        </authorList>
    </citation>
    <scope>NUCLEOTIDE SEQUENCE</scope>
</reference>
<dbReference type="AlphaFoldDB" id="A0A9N9QTF5"/>
<proteinExistence type="predicted"/>
<feature type="region of interest" description="Disordered" evidence="1">
    <location>
        <begin position="56"/>
        <end position="86"/>
    </location>
</feature>
<organism evidence="2 3">
    <name type="scientific">Diatraea saccharalis</name>
    <name type="common">sugarcane borer</name>
    <dbReference type="NCBI Taxonomy" id="40085"/>
    <lineage>
        <taxon>Eukaryota</taxon>
        <taxon>Metazoa</taxon>
        <taxon>Ecdysozoa</taxon>
        <taxon>Arthropoda</taxon>
        <taxon>Hexapoda</taxon>
        <taxon>Insecta</taxon>
        <taxon>Pterygota</taxon>
        <taxon>Neoptera</taxon>
        <taxon>Endopterygota</taxon>
        <taxon>Lepidoptera</taxon>
        <taxon>Glossata</taxon>
        <taxon>Ditrysia</taxon>
        <taxon>Pyraloidea</taxon>
        <taxon>Crambidae</taxon>
        <taxon>Crambinae</taxon>
        <taxon>Diatraea</taxon>
    </lineage>
</organism>
<dbReference type="EMBL" id="OU893332">
    <property type="protein sequence ID" value="CAG9782210.1"/>
    <property type="molecule type" value="Genomic_DNA"/>
</dbReference>
<evidence type="ECO:0000313" key="2">
    <source>
        <dbReference type="EMBL" id="CAG9782210.1"/>
    </source>
</evidence>
<evidence type="ECO:0000256" key="1">
    <source>
        <dbReference type="SAM" id="MobiDB-lite"/>
    </source>
</evidence>